<organism evidence="1 2">
    <name type="scientific">Pristionchus pacificus</name>
    <name type="common">Parasitic nematode worm</name>
    <dbReference type="NCBI Taxonomy" id="54126"/>
    <lineage>
        <taxon>Eukaryota</taxon>
        <taxon>Metazoa</taxon>
        <taxon>Ecdysozoa</taxon>
        <taxon>Nematoda</taxon>
        <taxon>Chromadorea</taxon>
        <taxon>Rhabditida</taxon>
        <taxon>Rhabditina</taxon>
        <taxon>Diplogasteromorpha</taxon>
        <taxon>Diplogasteroidea</taxon>
        <taxon>Neodiplogasteridae</taxon>
        <taxon>Pristionchus</taxon>
    </lineage>
</organism>
<dbReference type="Proteomes" id="UP000005239">
    <property type="component" value="Unassembled WGS sequence"/>
</dbReference>
<protein>
    <submittedName>
        <fullName evidence="1">Uncharacterized protein</fullName>
    </submittedName>
</protein>
<dbReference type="OrthoDB" id="5784149at2759"/>
<dbReference type="AlphaFoldDB" id="A0A2A6B419"/>
<accession>A0A2A6B419</accession>
<name>A0A2A6B419_PRIPA</name>
<reference evidence="2" key="1">
    <citation type="journal article" date="2008" name="Nat. Genet.">
        <title>The Pristionchus pacificus genome provides a unique perspective on nematode lifestyle and parasitism.</title>
        <authorList>
            <person name="Dieterich C."/>
            <person name="Clifton S.W."/>
            <person name="Schuster L.N."/>
            <person name="Chinwalla A."/>
            <person name="Delehaunty K."/>
            <person name="Dinkelacker I."/>
            <person name="Fulton L."/>
            <person name="Fulton R."/>
            <person name="Godfrey J."/>
            <person name="Minx P."/>
            <person name="Mitreva M."/>
            <person name="Roeseler W."/>
            <person name="Tian H."/>
            <person name="Witte H."/>
            <person name="Yang S.P."/>
            <person name="Wilson R.K."/>
            <person name="Sommer R.J."/>
        </authorList>
    </citation>
    <scope>NUCLEOTIDE SEQUENCE [LARGE SCALE GENOMIC DNA]</scope>
    <source>
        <strain evidence="2">PS312</strain>
    </source>
</reference>
<keyword evidence="2" id="KW-1185">Reference proteome</keyword>
<sequence>MEREMRMRLFVEEYSKLVNLFEDIVQMRQSMGRLELYMIVMVAQVGIALGVGGLIMCIHLMCKNRKSGEYKLEHRFERRDQERPSIEKKQLLPPS</sequence>
<evidence type="ECO:0000313" key="1">
    <source>
        <dbReference type="EnsemblMetazoa" id="PPA40271.1"/>
    </source>
</evidence>
<reference evidence="1" key="2">
    <citation type="submission" date="2022-06" db="UniProtKB">
        <authorList>
            <consortium name="EnsemblMetazoa"/>
        </authorList>
    </citation>
    <scope>IDENTIFICATION</scope>
    <source>
        <strain evidence="1">PS312</strain>
    </source>
</reference>
<proteinExistence type="predicted"/>
<dbReference type="EnsemblMetazoa" id="PPA40271.1">
    <property type="protein sequence ID" value="PPA40271.1"/>
    <property type="gene ID" value="WBGene00278640"/>
</dbReference>
<evidence type="ECO:0000313" key="2">
    <source>
        <dbReference type="Proteomes" id="UP000005239"/>
    </source>
</evidence>
<accession>A0A8R1UX28</accession>
<gene>
    <name evidence="1" type="primary">WBGene00278640</name>
</gene>